<gene>
    <name evidence="1" type="ORF">L227DRAFT_610504</name>
</gene>
<sequence length="188" mass="21730">MPTIPYVKRVRQALHQLVKDHQGVISLYVLNVRILGPDNSTNPRHRLRSESRVRNILNREVRARRITIDRDEATTLVTVTMEGWSFYRAFGSPPVYAAGDARLMRLTIPQLYRQADALRRILEDIQGTFLDHYPDNTDAQSLATLPDAIRVFYETLSDLEYSNSELQLEMNYEEGRSRRLRSAHGSES</sequence>
<evidence type="ECO:0000313" key="1">
    <source>
        <dbReference type="EMBL" id="RPD61504.1"/>
    </source>
</evidence>
<organism evidence="1 2">
    <name type="scientific">Lentinus tigrinus ALCF2SS1-6</name>
    <dbReference type="NCBI Taxonomy" id="1328759"/>
    <lineage>
        <taxon>Eukaryota</taxon>
        <taxon>Fungi</taxon>
        <taxon>Dikarya</taxon>
        <taxon>Basidiomycota</taxon>
        <taxon>Agaricomycotina</taxon>
        <taxon>Agaricomycetes</taxon>
        <taxon>Polyporales</taxon>
        <taxon>Polyporaceae</taxon>
        <taxon>Lentinus</taxon>
    </lineage>
</organism>
<proteinExistence type="predicted"/>
<name>A0A5C2SE86_9APHY</name>
<accession>A0A5C2SE86</accession>
<reference evidence="1" key="1">
    <citation type="journal article" date="2018" name="Genome Biol. Evol.">
        <title>Genomics and development of Lentinus tigrinus, a white-rot wood-decaying mushroom with dimorphic fruiting bodies.</title>
        <authorList>
            <person name="Wu B."/>
            <person name="Xu Z."/>
            <person name="Knudson A."/>
            <person name="Carlson A."/>
            <person name="Chen N."/>
            <person name="Kovaka S."/>
            <person name="LaButti K."/>
            <person name="Lipzen A."/>
            <person name="Pennachio C."/>
            <person name="Riley R."/>
            <person name="Schakwitz W."/>
            <person name="Umezawa K."/>
            <person name="Ohm R.A."/>
            <person name="Grigoriev I.V."/>
            <person name="Nagy L.G."/>
            <person name="Gibbons J."/>
            <person name="Hibbett D."/>
        </authorList>
    </citation>
    <scope>NUCLEOTIDE SEQUENCE [LARGE SCALE GENOMIC DNA]</scope>
    <source>
        <strain evidence="1">ALCF2SS1-6</strain>
    </source>
</reference>
<dbReference type="AlphaFoldDB" id="A0A5C2SE86"/>
<keyword evidence="2" id="KW-1185">Reference proteome</keyword>
<evidence type="ECO:0000313" key="2">
    <source>
        <dbReference type="Proteomes" id="UP000313359"/>
    </source>
</evidence>
<dbReference type="EMBL" id="ML122262">
    <property type="protein sequence ID" value="RPD61504.1"/>
    <property type="molecule type" value="Genomic_DNA"/>
</dbReference>
<dbReference type="OrthoDB" id="2755083at2759"/>
<protein>
    <submittedName>
        <fullName evidence="1">Uncharacterized protein</fullName>
    </submittedName>
</protein>
<dbReference type="Proteomes" id="UP000313359">
    <property type="component" value="Unassembled WGS sequence"/>
</dbReference>